<evidence type="ECO:0000313" key="7">
    <source>
        <dbReference type="EMBL" id="RCL42265.1"/>
    </source>
</evidence>
<comment type="similarity">
    <text evidence="1 6">Belongs to the universal ribosomal protein uL23 family.</text>
</comment>
<dbReference type="PANTHER" id="PTHR11620">
    <property type="entry name" value="60S RIBOSOMAL PROTEIN L23A"/>
    <property type="match status" value="1"/>
</dbReference>
<dbReference type="InterPro" id="IPR012678">
    <property type="entry name" value="Ribosomal_uL23/eL15/eS24_sf"/>
</dbReference>
<evidence type="ECO:0000313" key="8">
    <source>
        <dbReference type="Proteomes" id="UP000253307"/>
    </source>
</evidence>
<evidence type="ECO:0000256" key="3">
    <source>
        <dbReference type="ARBA" id="ARBA00022884"/>
    </source>
</evidence>
<comment type="function">
    <text evidence="6">One of the early assembly proteins it binds 23S rRNA. One of the proteins that surrounds the polypeptide exit tunnel on the outside of the ribosome. Forms the main docking site for trigger factor binding to the ribosome.</text>
</comment>
<dbReference type="GO" id="GO:0005840">
    <property type="term" value="C:ribosome"/>
    <property type="evidence" value="ECO:0007669"/>
    <property type="project" value="UniProtKB-KW"/>
</dbReference>
<evidence type="ECO:0000256" key="4">
    <source>
        <dbReference type="ARBA" id="ARBA00022980"/>
    </source>
</evidence>
<name>A0A368BYT9_9GAMM</name>
<dbReference type="GO" id="GO:0006412">
    <property type="term" value="P:translation"/>
    <property type="evidence" value="ECO:0007669"/>
    <property type="project" value="UniProtKB-UniRule"/>
</dbReference>
<comment type="caution">
    <text evidence="7">The sequence shown here is derived from an EMBL/GenBank/DDBJ whole genome shotgun (WGS) entry which is preliminary data.</text>
</comment>
<evidence type="ECO:0000256" key="2">
    <source>
        <dbReference type="ARBA" id="ARBA00022730"/>
    </source>
</evidence>
<organism evidence="7 8">
    <name type="scientific">SAR86 cluster bacterium</name>
    <dbReference type="NCBI Taxonomy" id="2030880"/>
    <lineage>
        <taxon>Bacteria</taxon>
        <taxon>Pseudomonadati</taxon>
        <taxon>Pseudomonadota</taxon>
        <taxon>Gammaproteobacteria</taxon>
        <taxon>SAR86 cluster</taxon>
    </lineage>
</organism>
<keyword evidence="5 6" id="KW-0687">Ribonucleoprotein</keyword>
<evidence type="ECO:0000256" key="5">
    <source>
        <dbReference type="ARBA" id="ARBA00023274"/>
    </source>
</evidence>
<dbReference type="GO" id="GO:0019843">
    <property type="term" value="F:rRNA binding"/>
    <property type="evidence" value="ECO:0007669"/>
    <property type="project" value="UniProtKB-UniRule"/>
</dbReference>
<keyword evidence="4 6" id="KW-0689">Ribosomal protein</keyword>
<keyword evidence="3 6" id="KW-0694">RNA-binding</keyword>
<dbReference type="NCBIfam" id="NF004359">
    <property type="entry name" value="PRK05738.1-3"/>
    <property type="match status" value="1"/>
</dbReference>
<gene>
    <name evidence="6" type="primary">rplW</name>
    <name evidence="7" type="ORF">DBW96_01220</name>
</gene>
<evidence type="ECO:0000256" key="1">
    <source>
        <dbReference type="ARBA" id="ARBA00006700"/>
    </source>
</evidence>
<proteinExistence type="inferred from homology"/>
<reference evidence="7 8" key="1">
    <citation type="journal article" date="2018" name="Microbiome">
        <title>Fine metagenomic profile of the Mediterranean stratified and mixed water columns revealed by assembly and recruitment.</title>
        <authorList>
            <person name="Haro-Moreno J.M."/>
            <person name="Lopez-Perez M."/>
            <person name="De La Torre J.R."/>
            <person name="Picazo A."/>
            <person name="Camacho A."/>
            <person name="Rodriguez-Valera F."/>
        </authorList>
    </citation>
    <scope>NUCLEOTIDE SEQUENCE [LARGE SCALE GENOMIC DNA]</scope>
    <source>
        <strain evidence="7">MED-G82</strain>
    </source>
</reference>
<dbReference type="Pfam" id="PF00276">
    <property type="entry name" value="Ribosomal_L23"/>
    <property type="match status" value="1"/>
</dbReference>
<dbReference type="AlphaFoldDB" id="A0A368BYT9"/>
<dbReference type="InterPro" id="IPR013025">
    <property type="entry name" value="Ribosomal_uL23-like"/>
</dbReference>
<keyword evidence="2 6" id="KW-0699">rRNA-binding</keyword>
<dbReference type="EMBL" id="QOPE01000005">
    <property type="protein sequence ID" value="RCL42265.1"/>
    <property type="molecule type" value="Genomic_DNA"/>
</dbReference>
<dbReference type="FunFam" id="3.30.70.330:FF:000001">
    <property type="entry name" value="50S ribosomal protein L23"/>
    <property type="match status" value="1"/>
</dbReference>
<sequence length="98" mass="11126">MNQEKILTLIDSPYITEKASKLASEKNQVVFKVNINANKLEIKKAVEKLFNVEVKSVTTSIVKGKNKRNRFGTYKKSNFKKAFVSLKEGSEIQFEGVN</sequence>
<evidence type="ECO:0000256" key="6">
    <source>
        <dbReference type="HAMAP-Rule" id="MF_01369"/>
    </source>
</evidence>
<dbReference type="SUPFAM" id="SSF54189">
    <property type="entry name" value="Ribosomal proteins S24e, L23 and L15e"/>
    <property type="match status" value="1"/>
</dbReference>
<accession>A0A368BYT9</accession>
<dbReference type="GO" id="GO:1990904">
    <property type="term" value="C:ribonucleoprotein complex"/>
    <property type="evidence" value="ECO:0007669"/>
    <property type="project" value="UniProtKB-KW"/>
</dbReference>
<dbReference type="Gene3D" id="3.30.70.330">
    <property type="match status" value="1"/>
</dbReference>
<dbReference type="InterPro" id="IPR012677">
    <property type="entry name" value="Nucleotide-bd_a/b_plait_sf"/>
</dbReference>
<protein>
    <recommendedName>
        <fullName evidence="6">Large ribosomal subunit protein uL23</fullName>
    </recommendedName>
</protein>
<dbReference type="Proteomes" id="UP000253307">
    <property type="component" value="Unassembled WGS sequence"/>
</dbReference>
<dbReference type="HAMAP" id="MF_01369_B">
    <property type="entry name" value="Ribosomal_uL23_B"/>
    <property type="match status" value="1"/>
</dbReference>
<comment type="subunit">
    <text evidence="6">Part of the 50S ribosomal subunit. Contacts protein L29, and trigger factor when it is bound to the ribosome.</text>
</comment>
<dbReference type="NCBIfam" id="NF004363">
    <property type="entry name" value="PRK05738.2-4"/>
    <property type="match status" value="1"/>
</dbReference>
<dbReference type="GO" id="GO:0003735">
    <property type="term" value="F:structural constituent of ribosome"/>
    <property type="evidence" value="ECO:0007669"/>
    <property type="project" value="InterPro"/>
</dbReference>